<dbReference type="Pfam" id="PF23566">
    <property type="entry name" value="RTG2_C"/>
    <property type="match status" value="1"/>
</dbReference>
<evidence type="ECO:0000313" key="3">
    <source>
        <dbReference type="EMBL" id="RJE26497.1"/>
    </source>
</evidence>
<evidence type="ECO:0000313" key="4">
    <source>
        <dbReference type="Proteomes" id="UP000266188"/>
    </source>
</evidence>
<dbReference type="OrthoDB" id="2985014at2759"/>
<dbReference type="InterPro" id="IPR043129">
    <property type="entry name" value="ATPase_NBD"/>
</dbReference>
<dbReference type="SUPFAM" id="SSF53067">
    <property type="entry name" value="Actin-like ATPase domain"/>
    <property type="match status" value="2"/>
</dbReference>
<protein>
    <submittedName>
        <fullName evidence="3">Retrograde regulation protein 2</fullName>
    </submittedName>
</protein>
<gene>
    <name evidence="3" type="ORF">PHISCL_01207</name>
</gene>
<feature type="domain" description="Ppx/GppA phosphatase N-terminal" evidence="1">
    <location>
        <begin position="37"/>
        <end position="345"/>
    </location>
</feature>
<feature type="domain" description="RTG2 C-terminal" evidence="2">
    <location>
        <begin position="352"/>
        <end position="569"/>
    </location>
</feature>
<dbReference type="GO" id="GO:0006357">
    <property type="term" value="P:regulation of transcription by RNA polymerase II"/>
    <property type="evidence" value="ECO:0007669"/>
    <property type="project" value="TreeGrafter"/>
</dbReference>
<organism evidence="3 4">
    <name type="scientific">Aspergillus sclerotialis</name>
    <dbReference type="NCBI Taxonomy" id="2070753"/>
    <lineage>
        <taxon>Eukaryota</taxon>
        <taxon>Fungi</taxon>
        <taxon>Dikarya</taxon>
        <taxon>Ascomycota</taxon>
        <taxon>Pezizomycotina</taxon>
        <taxon>Eurotiomycetes</taxon>
        <taxon>Eurotiomycetidae</taxon>
        <taxon>Eurotiales</taxon>
        <taxon>Aspergillaceae</taxon>
        <taxon>Aspergillus</taxon>
        <taxon>Aspergillus subgen. Polypaecilum</taxon>
    </lineage>
</organism>
<dbReference type="PANTHER" id="PTHR30005:SF0">
    <property type="entry name" value="RETROGRADE REGULATION PROTEIN 2"/>
    <property type="match status" value="1"/>
</dbReference>
<dbReference type="Gene3D" id="3.30.420.40">
    <property type="match status" value="1"/>
</dbReference>
<dbReference type="AlphaFoldDB" id="A0A3A2ZYN8"/>
<reference evidence="4" key="1">
    <citation type="submission" date="2017-02" db="EMBL/GenBank/DDBJ databases">
        <authorList>
            <person name="Tafer H."/>
            <person name="Lopandic K."/>
        </authorList>
    </citation>
    <scope>NUCLEOTIDE SEQUENCE [LARGE SCALE GENOMIC DNA]</scope>
    <source>
        <strain evidence="4">CBS 366.77</strain>
    </source>
</reference>
<dbReference type="PANTHER" id="PTHR30005">
    <property type="entry name" value="EXOPOLYPHOSPHATASE"/>
    <property type="match status" value="1"/>
</dbReference>
<comment type="caution">
    <text evidence="3">The sequence shown here is derived from an EMBL/GenBank/DDBJ whole genome shotgun (WGS) entry which is preliminary data.</text>
</comment>
<dbReference type="InterPro" id="IPR003695">
    <property type="entry name" value="Ppx_GppA_N"/>
</dbReference>
<evidence type="ECO:0000259" key="1">
    <source>
        <dbReference type="Pfam" id="PF02541"/>
    </source>
</evidence>
<dbReference type="EMBL" id="MVGC01000021">
    <property type="protein sequence ID" value="RJE26497.1"/>
    <property type="molecule type" value="Genomic_DNA"/>
</dbReference>
<dbReference type="Gene3D" id="3.30.420.150">
    <property type="entry name" value="Exopolyphosphatase. Domain 2"/>
    <property type="match status" value="1"/>
</dbReference>
<dbReference type="InterPro" id="IPR050273">
    <property type="entry name" value="GppA/Ppx_hydrolase"/>
</dbReference>
<dbReference type="Pfam" id="PF02541">
    <property type="entry name" value="Ppx-GppA"/>
    <property type="match status" value="1"/>
</dbReference>
<dbReference type="Proteomes" id="UP000266188">
    <property type="component" value="Unassembled WGS sequence"/>
</dbReference>
<accession>A0A3A2ZYN8</accession>
<dbReference type="InterPro" id="IPR057512">
    <property type="entry name" value="RTG2_C"/>
</dbReference>
<sequence length="571" mass="63597">MSTDTSSTDMHRYAVVDMGSNGIRFTITNLAPPTGRNMPTLFHDRAGISLHDAQFTSSGEKCPIPEDIIKRVITRFLRFKITCQDFGVPAENIYVLATEATRTASNSEEFRRRITERTGWEVQLLSKEEEGRIACSGVASSGRRVRGLVMDLGGGSVQLSWVVERNGVVETCEKGSFSFPYGAAALVKRLEGLKGEDNGKSKKKDSEKGAEDELKEEMKGKFRRAFSQLDLPEELRDGGFNLYLSGGGFRGWGYLLMSQARVDPYPIPIINGYRASKSEFHDMKLVLNAVSDDKDKVYGMSKRRASQIPAVAVLVNVVVDAIPMIKNIQFCQGGIREGFLFNKLPVEIRAQDPLLAATLQYAPPSRDLIKDLLQSVLPATPSSISSSRPPESISPIFLTSLANLLYVHSNTPKETRTATALHSTTTGILASTNNLTHIDRALLALILAEGWTGDLTSADETFRDRLRMCISPQEAWWARYLGRVAAMICDVYPSGVVPDPWRIRLETEWQCGIKKKETCDFLRLKVRCNNVVEGEVMREVLVDTAEWIEKLGKKKKWVDGYGVRLVVEVLY</sequence>
<dbReference type="FunFam" id="3.30.420.40:FF:000191">
    <property type="entry name" value="Retrograde regulation protein 2"/>
    <property type="match status" value="1"/>
</dbReference>
<proteinExistence type="predicted"/>
<evidence type="ECO:0000259" key="2">
    <source>
        <dbReference type="Pfam" id="PF23566"/>
    </source>
</evidence>
<name>A0A3A2ZYN8_9EURO</name>
<keyword evidence="4" id="KW-1185">Reference proteome</keyword>